<dbReference type="InterPro" id="IPR023214">
    <property type="entry name" value="HAD_sf"/>
</dbReference>
<evidence type="ECO:0000313" key="2">
    <source>
        <dbReference type="Proteomes" id="UP000002036"/>
    </source>
</evidence>
<dbReference type="GO" id="GO:0032049">
    <property type="term" value="P:cardiolipin biosynthetic process"/>
    <property type="evidence" value="ECO:0007669"/>
    <property type="project" value="TreeGrafter"/>
</dbReference>
<reference evidence="1 2" key="1">
    <citation type="journal article" date="2009" name="Genome Res.">
        <title>Comparative genomics of protoploid Saccharomycetaceae.</title>
        <authorList>
            <consortium name="The Genolevures Consortium"/>
            <person name="Souciet J.-L."/>
            <person name="Dujon B."/>
            <person name="Gaillardin C."/>
            <person name="Johnston M."/>
            <person name="Baret P.V."/>
            <person name="Cliften P."/>
            <person name="Sherman D.J."/>
            <person name="Weissenbach J."/>
            <person name="Westhof E."/>
            <person name="Wincker P."/>
            <person name="Jubin C."/>
            <person name="Poulain J."/>
            <person name="Barbe V."/>
            <person name="Segurens B."/>
            <person name="Artiguenave F."/>
            <person name="Anthouard V."/>
            <person name="Vacherie B."/>
            <person name="Val M.-E."/>
            <person name="Fulton R.S."/>
            <person name="Minx P."/>
            <person name="Wilson R."/>
            <person name="Durrens P."/>
            <person name="Jean G."/>
            <person name="Marck C."/>
            <person name="Martin T."/>
            <person name="Nikolski M."/>
            <person name="Rolland T."/>
            <person name="Seret M.-L."/>
            <person name="Casaregola S."/>
            <person name="Despons L."/>
            <person name="Fairhead C."/>
            <person name="Fischer G."/>
            <person name="Lafontaine I."/>
            <person name="Leh V."/>
            <person name="Lemaire M."/>
            <person name="de Montigny J."/>
            <person name="Neuveglise C."/>
            <person name="Thierry A."/>
            <person name="Blanc-Lenfle I."/>
            <person name="Bleykasten C."/>
            <person name="Diffels J."/>
            <person name="Fritsch E."/>
            <person name="Frangeul L."/>
            <person name="Goeffon A."/>
            <person name="Jauniaux N."/>
            <person name="Kachouri-Lafond R."/>
            <person name="Payen C."/>
            <person name="Potier S."/>
            <person name="Pribylova L."/>
            <person name="Ozanne C."/>
            <person name="Richard G.-F."/>
            <person name="Sacerdot C."/>
            <person name="Straub M.-L."/>
            <person name="Talla E."/>
        </authorList>
    </citation>
    <scope>NUCLEOTIDE SEQUENCE [LARGE SCALE GENOMIC DNA]</scope>
    <source>
        <strain evidence="2">ATCC 56472 / CBS 6340 / NRRL Y-8284</strain>
    </source>
</reference>
<dbReference type="InterPro" id="IPR027706">
    <property type="entry name" value="PGP_Pase"/>
</dbReference>
<dbReference type="OMA" id="MLMANMM"/>
<dbReference type="GO" id="GO:0008962">
    <property type="term" value="F:phosphatidylglycerophosphatase activity"/>
    <property type="evidence" value="ECO:0007669"/>
    <property type="project" value="InterPro"/>
</dbReference>
<sequence length="191" mass="21012">MNVSATLNVLRLLQNPGLCIPQLTVGNFGQIPVPIGPSIKAVVLDKDNCFAYPHSNEVWPDYEACKGKTWVELKKAYPGASLLIVSNSAGSSDDKDLKQARLLEETTGVPVLRHKVKKPGCRDEILSYFSGKKITNDPSEIAVVGDRLFTDIMMANLMGSYGVWVRDGVKPSKNPIVHFEKLLFKWLTPGS</sequence>
<dbReference type="NCBIfam" id="TIGR01668">
    <property type="entry name" value="YqeG_hyp_ppase"/>
    <property type="match status" value="1"/>
</dbReference>
<keyword evidence="2" id="KW-1185">Reference proteome</keyword>
<protein>
    <submittedName>
        <fullName evidence="1">KLTH0E02508p</fullName>
    </submittedName>
</protein>
<dbReference type="HOGENOM" id="CLU_056221_3_2_1"/>
<dbReference type="STRING" id="559295.C5DH98"/>
<dbReference type="InterPro" id="IPR010021">
    <property type="entry name" value="PGPP1/Gep4"/>
</dbReference>
<evidence type="ECO:0000313" key="1">
    <source>
        <dbReference type="EMBL" id="CAR23159.1"/>
    </source>
</evidence>
<dbReference type="KEGG" id="lth:KLTH0E02508g"/>
<dbReference type="GO" id="GO:0005739">
    <property type="term" value="C:mitochondrion"/>
    <property type="evidence" value="ECO:0007669"/>
    <property type="project" value="TreeGrafter"/>
</dbReference>
<dbReference type="OrthoDB" id="198652at2759"/>
<dbReference type="FunFam" id="3.40.50.1000:FF:000165">
    <property type="entry name" value="HAD superfamily phosphatase"/>
    <property type="match status" value="1"/>
</dbReference>
<dbReference type="eggNOG" id="KOG2961">
    <property type="taxonomic scope" value="Eukaryota"/>
</dbReference>
<dbReference type="FunCoup" id="C5DH98">
    <property type="interactions" value="54"/>
</dbReference>
<accession>C5DH98</accession>
<dbReference type="PANTHER" id="PTHR19288">
    <property type="entry name" value="4-NITROPHENYLPHOSPHATASE-RELATED"/>
    <property type="match status" value="1"/>
</dbReference>
<dbReference type="AlphaFoldDB" id="C5DH98"/>
<dbReference type="EMBL" id="CU928169">
    <property type="protein sequence ID" value="CAR23159.1"/>
    <property type="molecule type" value="Genomic_DNA"/>
</dbReference>
<dbReference type="InParanoid" id="C5DH98"/>
<dbReference type="Pfam" id="PF09419">
    <property type="entry name" value="PGP_phosphatase"/>
    <property type="match status" value="1"/>
</dbReference>
<organism evidence="1 2">
    <name type="scientific">Lachancea thermotolerans (strain ATCC 56472 / CBS 6340 / NRRL Y-8284)</name>
    <name type="common">Yeast</name>
    <name type="synonym">Kluyveromyces thermotolerans</name>
    <dbReference type="NCBI Taxonomy" id="559295"/>
    <lineage>
        <taxon>Eukaryota</taxon>
        <taxon>Fungi</taxon>
        <taxon>Dikarya</taxon>
        <taxon>Ascomycota</taxon>
        <taxon>Saccharomycotina</taxon>
        <taxon>Saccharomycetes</taxon>
        <taxon>Saccharomycetales</taxon>
        <taxon>Saccharomycetaceae</taxon>
        <taxon>Lachancea</taxon>
    </lineage>
</organism>
<dbReference type="PANTHER" id="PTHR19288:SF25">
    <property type="entry name" value="PHOSPHATIDYLGLYCEROPHOSPHATASE GEP4, MITOCHONDRIAL"/>
    <property type="match status" value="1"/>
</dbReference>
<dbReference type="RefSeq" id="XP_002553596.1">
    <property type="nucleotide sequence ID" value="XM_002553550.1"/>
</dbReference>
<name>C5DH98_LACTC</name>
<dbReference type="SUPFAM" id="SSF56784">
    <property type="entry name" value="HAD-like"/>
    <property type="match status" value="1"/>
</dbReference>
<dbReference type="Gene3D" id="3.40.50.1000">
    <property type="entry name" value="HAD superfamily/HAD-like"/>
    <property type="match status" value="1"/>
</dbReference>
<proteinExistence type="predicted"/>
<dbReference type="Proteomes" id="UP000002036">
    <property type="component" value="Chromosome E"/>
</dbReference>
<dbReference type="GeneID" id="8291738"/>
<gene>
    <name evidence="1" type="ordered locus">KLTH0E02508g</name>
</gene>
<dbReference type="InterPro" id="IPR036412">
    <property type="entry name" value="HAD-like_sf"/>
</dbReference>